<keyword evidence="3" id="KW-1185">Reference proteome</keyword>
<keyword evidence="1" id="KW-0472">Membrane</keyword>
<organism evidence="2 3">
    <name type="scientific">Labedella gwakjiensis</name>
    <dbReference type="NCBI Taxonomy" id="390269"/>
    <lineage>
        <taxon>Bacteria</taxon>
        <taxon>Bacillati</taxon>
        <taxon>Actinomycetota</taxon>
        <taxon>Actinomycetes</taxon>
        <taxon>Micrococcales</taxon>
        <taxon>Microbacteriaceae</taxon>
        <taxon>Labedella</taxon>
    </lineage>
</organism>
<dbReference type="PANTHER" id="PTHR37314:SF4">
    <property type="entry name" value="UPF0700 TRANSMEMBRANE PROTEIN YOAK"/>
    <property type="match status" value="1"/>
</dbReference>
<proteinExistence type="predicted"/>
<gene>
    <name evidence="2" type="ORF">ELQ93_04795</name>
</gene>
<evidence type="ECO:0000256" key="1">
    <source>
        <dbReference type="SAM" id="Phobius"/>
    </source>
</evidence>
<feature type="transmembrane region" description="Helical" evidence="1">
    <location>
        <begin position="47"/>
        <end position="65"/>
    </location>
</feature>
<keyword evidence="1" id="KW-0812">Transmembrane</keyword>
<evidence type="ECO:0000313" key="3">
    <source>
        <dbReference type="Proteomes" id="UP000268291"/>
    </source>
</evidence>
<feature type="transmembrane region" description="Helical" evidence="1">
    <location>
        <begin position="208"/>
        <end position="228"/>
    </location>
</feature>
<protein>
    <submittedName>
        <fullName evidence="2">DUF1275 domain-containing protein</fullName>
    </submittedName>
</protein>
<dbReference type="Proteomes" id="UP000268291">
    <property type="component" value="Unassembled WGS sequence"/>
</dbReference>
<feature type="transmembrane region" description="Helical" evidence="1">
    <location>
        <begin position="181"/>
        <end position="202"/>
    </location>
</feature>
<comment type="caution">
    <text evidence="2">The sequence shown here is derived from an EMBL/GenBank/DDBJ whole genome shotgun (WGS) entry which is preliminary data.</text>
</comment>
<dbReference type="InterPro" id="IPR010699">
    <property type="entry name" value="DUF1275"/>
</dbReference>
<sequence length="241" mass="24609">MVGWSVEVPTVSSHIRRYAAGLILLTAATGSIDAVSYLALDRVFTGNMTGNVLFIGFALVGVAGIPFLNNVVALAGFVLGSIVSGRIVGRGHTRLLPRRSVWTLVTGALIIAGLAAVWAVLGELDDRGLLIVTALLAIVMGAQVSAVKPIGNSDITTIVVTNTLANLARDSRLGGGRGEKWVQRLLAVVAMGGGAALGAALIGWMSGAAALAGGGVLYVAGVLMLSLTSRAERRAESRVGV</sequence>
<dbReference type="PANTHER" id="PTHR37314">
    <property type="entry name" value="SLR0142 PROTEIN"/>
    <property type="match status" value="1"/>
</dbReference>
<dbReference type="EMBL" id="RZGY01000001">
    <property type="protein sequence ID" value="RUQ86320.1"/>
    <property type="molecule type" value="Genomic_DNA"/>
</dbReference>
<feature type="transmembrane region" description="Helical" evidence="1">
    <location>
        <begin position="20"/>
        <end position="40"/>
    </location>
</feature>
<evidence type="ECO:0000313" key="2">
    <source>
        <dbReference type="EMBL" id="RUQ86320.1"/>
    </source>
</evidence>
<keyword evidence="1" id="KW-1133">Transmembrane helix</keyword>
<feature type="transmembrane region" description="Helical" evidence="1">
    <location>
        <begin position="71"/>
        <end position="89"/>
    </location>
</feature>
<dbReference type="Pfam" id="PF06912">
    <property type="entry name" value="DUF1275"/>
    <property type="match status" value="1"/>
</dbReference>
<accession>A0ABY0C8Z5</accession>
<feature type="transmembrane region" description="Helical" evidence="1">
    <location>
        <begin position="127"/>
        <end position="147"/>
    </location>
</feature>
<name>A0ABY0C8Z5_9MICO</name>
<reference evidence="2 3" key="1">
    <citation type="submission" date="2018-12" db="EMBL/GenBank/DDBJ databases">
        <authorList>
            <person name="hu s."/>
            <person name="Xu Y."/>
            <person name="Xu B."/>
            <person name="Li F."/>
        </authorList>
    </citation>
    <scope>NUCLEOTIDE SEQUENCE [LARGE SCALE GENOMIC DNA]</scope>
    <source>
        <strain evidence="2 3">KSW2-17</strain>
    </source>
</reference>
<feature type="transmembrane region" description="Helical" evidence="1">
    <location>
        <begin position="101"/>
        <end position="121"/>
    </location>
</feature>